<dbReference type="VEuPathDB" id="TriTrypDB:TCDM_05282"/>
<proteinExistence type="predicted"/>
<dbReference type="InterPro" id="IPR038156">
    <property type="entry name" value="PCS_N_sf"/>
</dbReference>
<dbReference type="VEuPathDB" id="TriTrypDB:TCSYLVIO_006238"/>
<protein>
    <submittedName>
        <fullName evidence="1">Uncharacterized protein</fullName>
    </submittedName>
</protein>
<gene>
    <name evidence="1" type="ORF">C4B63_4g269</name>
</gene>
<dbReference type="VEuPathDB" id="TriTrypDB:Tc_MARK_4971"/>
<sequence>MLTKSGGVEAKLEALQSKLEAMHADIKKIVPHGVSFLNEDNSVTRSTPVQSFTNGAAVMEMPTIPIGRGSRLNAASPAAEASPNTTPSSFFLPVISGGGSPKRVGFQEKGHGAETTNSLNTRRKADAARQKLQEFVKPMILSPGEENVAELRSAPCAWLLSIALACSYVSGESITIEDILRQNRLGLHYVSFPSVTLAELFDVTNEFLTDHPKLREMRVHCEVATFDSETVEELGEMMGTGERLPIMTLSQFRKDLSNCDPHSICVLNFDPYLIEQHEIRMRLNYMELNETDYPMETIVPRWPAKNQGTFGLILNFSPALHTVTVGTPILLENGRIVIQEHTVPVQVLYKALCVKDNYCNRSRGFVRVFISDQPVETVPSIFPLNVLDGSLTGGLLTTALDTSISPHILGLSIMHHLVANVLLDDTERRRQNATNFCDVMLRGIPVTLVCQQLGLGIATIVGGSNKASVPSAFSWYRVLLKKLKIEDAIALGIVIVERRGGAEDGPVNISDDTFMRHIELAVESGSVMLMGFDVNVALNVKVDNRPEPCHFAIVIGMDQERGIVRLADVNVKKYRKTWHLPVTRLYSAVIGYGYIVAAKSRKTIEKLNATGFEQSVLSEARYALPPTQRLLRFEYPKKNYVVTILADAFARLGFKADVESVVNFSGFHLSFMLSEHLPLENAATVARNYSHTHAEDGVSIATRHMDKGATGSTLQGLLQQIRFALQFPESRCLIVNFQTSIIHANKAVWNGSNGGSYAIVLHFDESSSLVTLSDSNHESFYRTWVCPLDVLFDAISAVDSIALRARGTLMLTTTSQRDMYLDCYGYDMRHSIVHHPFKPSVWPAFHCLALVASEMSRGDSTTGQSVQFSAEDFLYSLSSFSVHNVLRNELESEHIAALANTAFERLEIPLEANAVDVTISGSFIKACCDETVNGKPVTMTLLGYDTRPIHRVAGFSVAAINRVRGTEKEGIVQLVEGNGCTFGSVWERPAQELQFAVTAMVRIRRR</sequence>
<dbReference type="InterPro" id="IPR038765">
    <property type="entry name" value="Papain-like_cys_pep_sf"/>
</dbReference>
<dbReference type="VEuPathDB" id="TriTrypDB:TcCLB.503939.4"/>
<dbReference type="VEuPathDB" id="TriTrypDB:BCY84_18832"/>
<name>A0A2V2W0M6_TRYCR</name>
<dbReference type="EMBL" id="PRFA01000004">
    <property type="protein sequence ID" value="PWV01647.1"/>
    <property type="molecule type" value="Genomic_DNA"/>
</dbReference>
<dbReference type="Proteomes" id="UP000246121">
    <property type="component" value="Unassembled WGS sequence"/>
</dbReference>
<dbReference type="VEuPathDB" id="TriTrypDB:C3747_150g26"/>
<dbReference type="VEuPathDB" id="TriTrypDB:TcCLB.511267.40"/>
<dbReference type="VEuPathDB" id="TriTrypDB:ECC02_001142"/>
<dbReference type="VEuPathDB" id="TriTrypDB:TcCL_ESM06427"/>
<accession>A0A2V2W0M6</accession>
<dbReference type="VEuPathDB" id="TriTrypDB:TCDM_05281"/>
<dbReference type="VEuPathDB" id="TriTrypDB:TcCLB.509805.210"/>
<organism evidence="1 2">
    <name type="scientific">Trypanosoma cruzi</name>
    <dbReference type="NCBI Taxonomy" id="5693"/>
    <lineage>
        <taxon>Eukaryota</taxon>
        <taxon>Discoba</taxon>
        <taxon>Euglenozoa</taxon>
        <taxon>Kinetoplastea</taxon>
        <taxon>Metakinetoplastina</taxon>
        <taxon>Trypanosomatida</taxon>
        <taxon>Trypanosomatidae</taxon>
        <taxon>Trypanosoma</taxon>
        <taxon>Schizotrypanum</taxon>
    </lineage>
</organism>
<evidence type="ECO:0000313" key="2">
    <source>
        <dbReference type="Proteomes" id="UP000246121"/>
    </source>
</evidence>
<dbReference type="AlphaFoldDB" id="A0A2V2W0M6"/>
<dbReference type="SUPFAM" id="SSF54001">
    <property type="entry name" value="Cysteine proteinases"/>
    <property type="match status" value="3"/>
</dbReference>
<reference evidence="1 2" key="1">
    <citation type="journal article" date="2018" name="Microb. Genom.">
        <title>Expanding an expanded genome: long-read sequencing of Trypanosoma cruzi.</title>
        <authorList>
            <person name="Berna L."/>
            <person name="Rodriguez M."/>
            <person name="Chiribao M.L."/>
            <person name="Parodi-Talice A."/>
            <person name="Pita S."/>
            <person name="Rijo G."/>
            <person name="Alvarez-Valin F."/>
            <person name="Robello C."/>
        </authorList>
    </citation>
    <scope>NUCLEOTIDE SEQUENCE [LARGE SCALE GENOMIC DNA]</scope>
    <source>
        <strain evidence="1 2">Dm28c</strain>
    </source>
</reference>
<dbReference type="VEuPathDB" id="TriTrypDB:C4B63_4g269"/>
<comment type="caution">
    <text evidence="1">The sequence shown here is derived from an EMBL/GenBank/DDBJ whole genome shotgun (WGS) entry which is preliminary data.</text>
</comment>
<evidence type="ECO:0000313" key="1">
    <source>
        <dbReference type="EMBL" id="PWV01647.1"/>
    </source>
</evidence>
<dbReference type="VEuPathDB" id="TriTrypDB:TcBrA4_0083540"/>
<dbReference type="VEuPathDB" id="TriTrypDB:TcG_06051"/>
<dbReference type="Gene3D" id="3.90.70.30">
    <property type="entry name" value="Phytochelatin synthase, N-terminal domain"/>
    <property type="match status" value="1"/>
</dbReference>